<feature type="transmembrane region" description="Helical" evidence="3">
    <location>
        <begin position="347"/>
        <end position="367"/>
    </location>
</feature>
<gene>
    <name evidence="5" type="ORF">FHE72_01255</name>
</gene>
<dbReference type="RefSeq" id="WP_159360980.1">
    <property type="nucleotide sequence ID" value="NZ_CP047394.1"/>
</dbReference>
<evidence type="ECO:0000313" key="6">
    <source>
        <dbReference type="Proteomes" id="UP000465062"/>
    </source>
</evidence>
<proteinExistence type="inferred from homology"/>
<evidence type="ECO:0000313" key="5">
    <source>
        <dbReference type="EMBL" id="QHE59821.1"/>
    </source>
</evidence>
<comment type="similarity">
    <text evidence="2">Belongs to the acyltransferase 3 family.</text>
</comment>
<evidence type="ECO:0000256" key="1">
    <source>
        <dbReference type="ARBA" id="ARBA00004370"/>
    </source>
</evidence>
<evidence type="ECO:0000259" key="4">
    <source>
        <dbReference type="Pfam" id="PF01757"/>
    </source>
</evidence>
<feature type="transmembrane region" description="Helical" evidence="3">
    <location>
        <begin position="271"/>
        <end position="291"/>
    </location>
</feature>
<feature type="transmembrane region" description="Helical" evidence="3">
    <location>
        <begin position="239"/>
        <end position="259"/>
    </location>
</feature>
<keyword evidence="3" id="KW-1133">Transmembrane helix</keyword>
<feature type="transmembrane region" description="Helical" evidence="3">
    <location>
        <begin position="142"/>
        <end position="161"/>
    </location>
</feature>
<dbReference type="Proteomes" id="UP000465062">
    <property type="component" value="Chromosome"/>
</dbReference>
<dbReference type="GO" id="GO:0016747">
    <property type="term" value="F:acyltransferase activity, transferring groups other than amino-acyl groups"/>
    <property type="evidence" value="ECO:0007669"/>
    <property type="project" value="InterPro"/>
</dbReference>
<feature type="domain" description="Acyltransferase 3" evidence="4">
    <location>
        <begin position="22"/>
        <end position="365"/>
    </location>
</feature>
<protein>
    <submittedName>
        <fullName evidence="5">Acyltransferase family protein</fullName>
    </submittedName>
</protein>
<keyword evidence="5" id="KW-0012">Acyltransferase</keyword>
<feature type="transmembrane region" description="Helical" evidence="3">
    <location>
        <begin position="312"/>
        <end position="335"/>
    </location>
</feature>
<reference evidence="5 6" key="1">
    <citation type="submission" date="2019-06" db="EMBL/GenBank/DDBJ databases">
        <title>An operon consisting of a P-type ATPase gene and a transcriptional regular gene given the different cadmium resistance in Bacillus vietamensis 151-6 and Bacillus marisflavi 151-25.</title>
        <authorList>
            <person name="Yu X."/>
        </authorList>
    </citation>
    <scope>NUCLEOTIDE SEQUENCE [LARGE SCALE GENOMIC DNA]</scope>
    <source>
        <strain evidence="5 6">151-6</strain>
    </source>
</reference>
<keyword evidence="5" id="KW-0808">Transferase</keyword>
<dbReference type="KEGG" id="bvq:FHE72_01255"/>
<feature type="transmembrane region" description="Helical" evidence="3">
    <location>
        <begin position="108"/>
        <end position="130"/>
    </location>
</feature>
<feature type="transmembrane region" description="Helical" evidence="3">
    <location>
        <begin position="59"/>
        <end position="87"/>
    </location>
</feature>
<dbReference type="AlphaFoldDB" id="A0A6I6ULH4"/>
<dbReference type="InterPro" id="IPR002656">
    <property type="entry name" value="Acyl_transf_3_dom"/>
</dbReference>
<sequence length="406" mass="46607">MRKMELNFSKTNDLLEGNVSVFLDLIRGISAVLVVMEHLSSRLFVGYGNVENQNVLSKILYLLNILGGPSVIIFFVLSGLFISRSVLKAVYESKWSWQSYLINRLSRLLVVLVPALILTFILDIIAVNSFGYEGYTNIFDNLSAFIGNLFFLQNIFVGVYGSNAPLWSLNYEFWYYMLFPVLLLLFFTKQKKVFKLIYALIAVLIFSTVGMRMNSYFLIWLVGTFILVLPRVNFLKKGFIPVLALIILFVAMIIRPLVMTGRLFTDKWTENLFGVDLFVGIAFGLFIYTLLHIVAEKIRFIEFNVLSKISKLIAGFSFSLYLIHYPIINTVYYWAEKNGFSGMQPSLISVALEGALILLVCIIAYYFSRMTEAQTNVVRKFINMKTNTLMVNRRRFKEVRKQKAVG</sequence>
<feature type="transmembrane region" description="Helical" evidence="3">
    <location>
        <begin position="196"/>
        <end position="227"/>
    </location>
</feature>
<keyword evidence="3" id="KW-0812">Transmembrane</keyword>
<dbReference type="Pfam" id="PF01757">
    <property type="entry name" value="Acyl_transf_3"/>
    <property type="match status" value="1"/>
</dbReference>
<dbReference type="InterPro" id="IPR050879">
    <property type="entry name" value="Acyltransferase_3"/>
</dbReference>
<name>A0A6I6ULH4_9BACI</name>
<evidence type="ECO:0000256" key="2">
    <source>
        <dbReference type="ARBA" id="ARBA00007400"/>
    </source>
</evidence>
<keyword evidence="3" id="KW-0472">Membrane</keyword>
<accession>A0A6I6ULH4</accession>
<dbReference type="PANTHER" id="PTHR23028">
    <property type="entry name" value="ACETYLTRANSFERASE"/>
    <property type="match status" value="1"/>
</dbReference>
<evidence type="ECO:0000256" key="3">
    <source>
        <dbReference type="SAM" id="Phobius"/>
    </source>
</evidence>
<comment type="subcellular location">
    <subcellularLocation>
        <location evidence="1">Membrane</location>
    </subcellularLocation>
</comment>
<feature type="transmembrane region" description="Helical" evidence="3">
    <location>
        <begin position="173"/>
        <end position="190"/>
    </location>
</feature>
<organism evidence="5 6">
    <name type="scientific">Rossellomorea vietnamensis</name>
    <dbReference type="NCBI Taxonomy" id="218284"/>
    <lineage>
        <taxon>Bacteria</taxon>
        <taxon>Bacillati</taxon>
        <taxon>Bacillota</taxon>
        <taxon>Bacilli</taxon>
        <taxon>Bacillales</taxon>
        <taxon>Bacillaceae</taxon>
        <taxon>Rossellomorea</taxon>
    </lineage>
</organism>
<dbReference type="EMBL" id="CP047394">
    <property type="protein sequence ID" value="QHE59821.1"/>
    <property type="molecule type" value="Genomic_DNA"/>
</dbReference>